<keyword evidence="2" id="KW-1185">Reference proteome</keyword>
<dbReference type="AlphaFoldDB" id="G0WD13"/>
<name>G0WD13_NAUDC</name>
<dbReference type="GeneID" id="11497012"/>
<dbReference type="RefSeq" id="XP_003670917.1">
    <property type="nucleotide sequence ID" value="XM_003670869.1"/>
</dbReference>
<evidence type="ECO:0000313" key="1">
    <source>
        <dbReference type="EMBL" id="CCD25674.1"/>
    </source>
</evidence>
<dbReference type="KEGG" id="ndi:NDAI_0F03560"/>
<dbReference type="HOGENOM" id="CLU_861098_0_0_1"/>
<sequence>MPTKHYLREKTRMMESKKSKNEITMIPNGTSYFPTFPIKIEPLKLRQKNYIDNDTPVSNLDFLESVLKMEEFQLTTTDKASQPFEIFKRCHSVNKIFQMESFFHKKNMNRVVTSSDYSFDSTISEGTTMVFKDEETEKEGEERDNKKKTSIEMVKIIITPQALSVQDSSMPINRNWNKIILQYDHYFKSILKKYQEYDGSKIYSNWYFLIESYVETTLRELSIRYLRWVNLTPMISVSSSFLSQLNRILENLPRVFMKRYFLYQKGKGNSIDKFTNSLKNMSKFFANKKRAKIIQQDVIISGIWMDTDNGILILSNCLLNFNPNFFNNSVKATAGICLKEKGRDIIVKKLLFFINFAILHCFINEIQMGSNP</sequence>
<proteinExistence type="predicted"/>
<accession>G0WD13</accession>
<gene>
    <name evidence="1" type="primary">NDAI0F03560</name>
    <name evidence="1" type="ordered locus">NDAI_0F03560</name>
</gene>
<protein>
    <submittedName>
        <fullName evidence="1">Uncharacterized protein</fullName>
    </submittedName>
</protein>
<evidence type="ECO:0000313" key="2">
    <source>
        <dbReference type="Proteomes" id="UP000000689"/>
    </source>
</evidence>
<dbReference type="EMBL" id="HE580272">
    <property type="protein sequence ID" value="CCD25674.1"/>
    <property type="molecule type" value="Genomic_DNA"/>
</dbReference>
<dbReference type="Proteomes" id="UP000000689">
    <property type="component" value="Chromosome 6"/>
</dbReference>
<dbReference type="OrthoDB" id="4038005at2759"/>
<reference evidence="1 2" key="1">
    <citation type="journal article" date="2011" name="Proc. Natl. Acad. Sci. U.S.A.">
        <title>Evolutionary erosion of yeast sex chromosomes by mating-type switching accidents.</title>
        <authorList>
            <person name="Gordon J.L."/>
            <person name="Armisen D."/>
            <person name="Proux-Wera E."/>
            <person name="Oheigeartaigh S.S."/>
            <person name="Byrne K.P."/>
            <person name="Wolfe K.H."/>
        </authorList>
    </citation>
    <scope>NUCLEOTIDE SEQUENCE [LARGE SCALE GENOMIC DNA]</scope>
    <source>
        <strain evidence="2">ATCC 10597 / BCRC 20456 / CBS 421 / NBRC 0211 / NRRL Y-12639</strain>
    </source>
</reference>
<organism evidence="1 2">
    <name type="scientific">Naumovozyma dairenensis (strain ATCC 10597 / BCRC 20456 / CBS 421 / NBRC 0211 / NRRL Y-12639)</name>
    <name type="common">Saccharomyces dairenensis</name>
    <dbReference type="NCBI Taxonomy" id="1071378"/>
    <lineage>
        <taxon>Eukaryota</taxon>
        <taxon>Fungi</taxon>
        <taxon>Dikarya</taxon>
        <taxon>Ascomycota</taxon>
        <taxon>Saccharomycotina</taxon>
        <taxon>Saccharomycetes</taxon>
        <taxon>Saccharomycetales</taxon>
        <taxon>Saccharomycetaceae</taxon>
        <taxon>Naumovozyma</taxon>
    </lineage>
</organism>